<accession>A0ABP7XD17</accession>
<dbReference type="Proteomes" id="UP001500459">
    <property type="component" value="Unassembled WGS sequence"/>
</dbReference>
<feature type="transmembrane region" description="Helical" evidence="1">
    <location>
        <begin position="7"/>
        <end position="29"/>
    </location>
</feature>
<evidence type="ECO:0000313" key="3">
    <source>
        <dbReference type="Proteomes" id="UP001500459"/>
    </source>
</evidence>
<evidence type="ECO:0000313" key="2">
    <source>
        <dbReference type="EMBL" id="GAA4111519.1"/>
    </source>
</evidence>
<proteinExistence type="predicted"/>
<keyword evidence="1" id="KW-0472">Membrane</keyword>
<dbReference type="EMBL" id="BAABCW010000002">
    <property type="protein sequence ID" value="GAA4111519.1"/>
    <property type="molecule type" value="Genomic_DNA"/>
</dbReference>
<reference evidence="3" key="1">
    <citation type="journal article" date="2019" name="Int. J. Syst. Evol. Microbiol.">
        <title>The Global Catalogue of Microorganisms (GCM) 10K type strain sequencing project: providing services to taxonomists for standard genome sequencing and annotation.</title>
        <authorList>
            <consortium name="The Broad Institute Genomics Platform"/>
            <consortium name="The Broad Institute Genome Sequencing Center for Infectious Disease"/>
            <person name="Wu L."/>
            <person name="Ma J."/>
        </authorList>
    </citation>
    <scope>NUCLEOTIDE SEQUENCE [LARGE SCALE GENOMIC DNA]</scope>
    <source>
        <strain evidence="3">JCM 17106</strain>
    </source>
</reference>
<feature type="transmembrane region" description="Helical" evidence="1">
    <location>
        <begin position="81"/>
        <end position="101"/>
    </location>
</feature>
<dbReference type="RefSeq" id="WP_344925181.1">
    <property type="nucleotide sequence ID" value="NZ_BAABCW010000002.1"/>
</dbReference>
<name>A0ABP7XD17_9FLAO</name>
<comment type="caution">
    <text evidence="2">The sequence shown here is derived from an EMBL/GenBank/DDBJ whole genome shotgun (WGS) entry which is preliminary data.</text>
</comment>
<sequence length="103" mass="11897">MSKLIEYIVAIAVCSPLFFFILAVVFRLLDNSTSIFLDHDILVDSTYVSRDFIKEQIVSTEDIKLKKELKRALLYRKLHNLFIVLAVLSLPPVIITCFLIYMS</sequence>
<keyword evidence="1" id="KW-0812">Transmembrane</keyword>
<gene>
    <name evidence="2" type="ORF">GCM10022393_09290</name>
</gene>
<protein>
    <submittedName>
        <fullName evidence="2">Uncharacterized protein</fullName>
    </submittedName>
</protein>
<keyword evidence="3" id="KW-1185">Reference proteome</keyword>
<organism evidence="2 3">
    <name type="scientific">Aquimarina addita</name>
    <dbReference type="NCBI Taxonomy" id="870485"/>
    <lineage>
        <taxon>Bacteria</taxon>
        <taxon>Pseudomonadati</taxon>
        <taxon>Bacteroidota</taxon>
        <taxon>Flavobacteriia</taxon>
        <taxon>Flavobacteriales</taxon>
        <taxon>Flavobacteriaceae</taxon>
        <taxon>Aquimarina</taxon>
    </lineage>
</organism>
<evidence type="ECO:0000256" key="1">
    <source>
        <dbReference type="SAM" id="Phobius"/>
    </source>
</evidence>
<keyword evidence="1" id="KW-1133">Transmembrane helix</keyword>